<evidence type="ECO:0000259" key="7">
    <source>
        <dbReference type="Pfam" id="PF07244"/>
    </source>
</evidence>
<dbReference type="Pfam" id="PF01103">
    <property type="entry name" value="Omp85"/>
    <property type="match status" value="1"/>
</dbReference>
<keyword evidence="2" id="KW-0812">Transmembrane</keyword>
<evidence type="ECO:0000256" key="3">
    <source>
        <dbReference type="ARBA" id="ARBA00022729"/>
    </source>
</evidence>
<dbReference type="Proteomes" id="UP000294848">
    <property type="component" value="Unassembled WGS sequence"/>
</dbReference>
<feature type="domain" description="Bacterial surface antigen (D15)" evidence="6">
    <location>
        <begin position="313"/>
        <end position="611"/>
    </location>
</feature>
<evidence type="ECO:0000256" key="5">
    <source>
        <dbReference type="ARBA" id="ARBA00023237"/>
    </source>
</evidence>
<evidence type="ECO:0000259" key="6">
    <source>
        <dbReference type="Pfam" id="PF01103"/>
    </source>
</evidence>
<reference evidence="8 9" key="1">
    <citation type="submission" date="2019-03" db="EMBL/GenBank/DDBJ databases">
        <title>Freshwater and sediment microbial communities from various areas in North America, analyzing microbe dynamics in response to fracking.</title>
        <authorList>
            <person name="Lamendella R."/>
        </authorList>
    </citation>
    <scope>NUCLEOTIDE SEQUENCE [LARGE SCALE GENOMIC DNA]</scope>
    <source>
        <strain evidence="8 9">114D</strain>
    </source>
</reference>
<dbReference type="PANTHER" id="PTHR12815:SF47">
    <property type="entry name" value="TRANSLOCATION AND ASSEMBLY MODULE SUBUNIT TAMA"/>
    <property type="match status" value="1"/>
</dbReference>
<feature type="domain" description="POTRA" evidence="7">
    <location>
        <begin position="211"/>
        <end position="284"/>
    </location>
</feature>
<evidence type="ECO:0000313" key="8">
    <source>
        <dbReference type="EMBL" id="TDO03219.1"/>
    </source>
</evidence>
<dbReference type="RefSeq" id="WP_133464592.1">
    <property type="nucleotide sequence ID" value="NZ_SNWI01000003.1"/>
</dbReference>
<evidence type="ECO:0000256" key="1">
    <source>
        <dbReference type="ARBA" id="ARBA00004370"/>
    </source>
</evidence>
<dbReference type="EMBL" id="SNWI01000003">
    <property type="protein sequence ID" value="TDO03219.1"/>
    <property type="molecule type" value="Genomic_DNA"/>
</dbReference>
<dbReference type="InterPro" id="IPR000184">
    <property type="entry name" value="Bac_surfAg_D15"/>
</dbReference>
<dbReference type="AlphaFoldDB" id="A0A4V3BYM3"/>
<accession>A0A4V3BYM3</accession>
<keyword evidence="4" id="KW-0472">Membrane</keyword>
<keyword evidence="3" id="KW-0732">Signal</keyword>
<evidence type="ECO:0000256" key="2">
    <source>
        <dbReference type="ARBA" id="ARBA00022692"/>
    </source>
</evidence>
<keyword evidence="5" id="KW-0998">Cell outer membrane</keyword>
<protein>
    <submittedName>
        <fullName evidence="8">Beta-barrel assembly machine subunit BamA</fullName>
    </submittedName>
</protein>
<dbReference type="Gene3D" id="2.40.160.50">
    <property type="entry name" value="membrane protein fhac: a member of the omp85/tpsb transporter family"/>
    <property type="match status" value="1"/>
</dbReference>
<dbReference type="InterPro" id="IPR039910">
    <property type="entry name" value="D15-like"/>
</dbReference>
<proteinExistence type="predicted"/>
<dbReference type="GO" id="GO:0019867">
    <property type="term" value="C:outer membrane"/>
    <property type="evidence" value="ECO:0007669"/>
    <property type="project" value="InterPro"/>
</dbReference>
<dbReference type="Gene3D" id="3.10.20.310">
    <property type="entry name" value="membrane protein fhac"/>
    <property type="match status" value="3"/>
</dbReference>
<dbReference type="OrthoDB" id="9814535at2"/>
<evidence type="ECO:0000313" key="9">
    <source>
        <dbReference type="Proteomes" id="UP000294848"/>
    </source>
</evidence>
<feature type="domain" description="POTRA" evidence="7">
    <location>
        <begin position="146"/>
        <end position="207"/>
    </location>
</feature>
<feature type="domain" description="POTRA" evidence="7">
    <location>
        <begin position="29"/>
        <end position="119"/>
    </location>
</feature>
<comment type="caution">
    <text evidence="8">The sequence shown here is derived from an EMBL/GenBank/DDBJ whole genome shotgun (WGS) entry which is preliminary data.</text>
</comment>
<dbReference type="Pfam" id="PF07244">
    <property type="entry name" value="POTRA"/>
    <property type="match status" value="3"/>
</dbReference>
<evidence type="ECO:0000256" key="4">
    <source>
        <dbReference type="ARBA" id="ARBA00023136"/>
    </source>
</evidence>
<dbReference type="PANTHER" id="PTHR12815">
    <property type="entry name" value="SORTING AND ASSEMBLY MACHINERY SAMM50 PROTEIN FAMILY MEMBER"/>
    <property type="match status" value="1"/>
</dbReference>
<sequence>MIKIFRILGLIGWLSVVLNLNLLAQENFEVRSVVFHGNKTLEEDVLLDQLALKEVSYLEKLITKKQPFLFNQRLVDLDLQRLVAIYQTEGFLKAKASLAPLQIDDEKQIVKLRIQVDEGEPVLVNKVDILETEELKEIDLDSLRRKVSRELELKSGVRFRDEAIKQDVLVIANAFRNLGYAYVEVDYDLELSSDTLQTDINYQVKTGPVCYFGETSILGNKHVETDFLRKQLVYENGKLYNQSLLNETRENLYQLQLFRIVSVLPMKERDSLRSPIPVTLYVEEAPRLSSRVGFGYGTEDKFRTFLDLNYRGFLGGARRINLYLKHSALVPYHASLKWIQPQFFSPKSTITLNPFIIRNSEPGYETRTYGINVPVTYRFNSWLSSTLTYYLENVEQQIEAGDSELVDVESDKFPYDKSGILLSTVFDNSSPKFTPREGFNLSLGLKVNGHLFGSDFNYTRFWGDIRHYQKLGDGVLATRLMAGGISSADSNGFIPVEDRFYSGGSNSIRGWNRSELGPKRESGTPLGGKSILEANLEIRYPLFWRVSGVAFMDGGNVWEAAYDYQLNDLAYAAGGGLRIDTPIGPIRFDLGFPVWNEKKSPQFFISVGQAF</sequence>
<comment type="subcellular location">
    <subcellularLocation>
        <location evidence="1">Membrane</location>
    </subcellularLocation>
</comment>
<organism evidence="8 9">
    <name type="scientific">Sunxiuqinia elliptica</name>
    <dbReference type="NCBI Taxonomy" id="655355"/>
    <lineage>
        <taxon>Bacteria</taxon>
        <taxon>Pseudomonadati</taxon>
        <taxon>Bacteroidota</taxon>
        <taxon>Bacteroidia</taxon>
        <taxon>Marinilabiliales</taxon>
        <taxon>Prolixibacteraceae</taxon>
        <taxon>Sunxiuqinia</taxon>
    </lineage>
</organism>
<dbReference type="InterPro" id="IPR010827">
    <property type="entry name" value="BamA/TamA_POTRA"/>
</dbReference>
<name>A0A4V3BYM3_9BACT</name>
<gene>
    <name evidence="8" type="ORF">DET52_103160</name>
</gene>